<evidence type="ECO:0000313" key="10">
    <source>
        <dbReference type="Proteomes" id="UP000593565"/>
    </source>
</evidence>
<keyword evidence="2" id="KW-0813">Transport</keyword>
<feature type="transmembrane region" description="Helical" evidence="8">
    <location>
        <begin position="387"/>
        <end position="413"/>
    </location>
</feature>
<keyword evidence="7" id="KW-0675">Receptor</keyword>
<reference evidence="9 10" key="1">
    <citation type="submission" date="2020-02" db="EMBL/GenBank/DDBJ databases">
        <title>A chromosome-scale genome assembly of the black bullhead catfish (Ameiurus melas).</title>
        <authorList>
            <person name="Wen M."/>
            <person name="Zham M."/>
            <person name="Cabau C."/>
            <person name="Klopp C."/>
            <person name="Donnadieu C."/>
            <person name="Roques C."/>
            <person name="Bouchez O."/>
            <person name="Lampietro C."/>
            <person name="Jouanno E."/>
            <person name="Herpin A."/>
            <person name="Louis A."/>
            <person name="Berthelot C."/>
            <person name="Parey E."/>
            <person name="Roest-Crollius H."/>
            <person name="Braasch I."/>
            <person name="Postlethwait J."/>
            <person name="Robinson-Rechavi M."/>
            <person name="Echchiki A."/>
            <person name="Begum T."/>
            <person name="Montfort J."/>
            <person name="Schartl M."/>
            <person name="Bobe J."/>
            <person name="Guiguen Y."/>
        </authorList>
    </citation>
    <scope>NUCLEOTIDE SEQUENCE [LARGE SCALE GENOMIC DNA]</scope>
    <source>
        <strain evidence="9">M_S1</strain>
        <tissue evidence="9">Blood</tissue>
    </source>
</reference>
<organism evidence="9 10">
    <name type="scientific">Ameiurus melas</name>
    <name type="common">Black bullhead</name>
    <name type="synonym">Silurus melas</name>
    <dbReference type="NCBI Taxonomy" id="219545"/>
    <lineage>
        <taxon>Eukaryota</taxon>
        <taxon>Metazoa</taxon>
        <taxon>Chordata</taxon>
        <taxon>Craniata</taxon>
        <taxon>Vertebrata</taxon>
        <taxon>Euteleostomi</taxon>
        <taxon>Actinopterygii</taxon>
        <taxon>Neopterygii</taxon>
        <taxon>Teleostei</taxon>
        <taxon>Ostariophysi</taxon>
        <taxon>Siluriformes</taxon>
        <taxon>Ictaluridae</taxon>
        <taxon>Ameiurus</taxon>
    </lineage>
</organism>
<feature type="transmembrane region" description="Helical" evidence="8">
    <location>
        <begin position="325"/>
        <end position="349"/>
    </location>
</feature>
<evidence type="ECO:0000256" key="6">
    <source>
        <dbReference type="ARBA" id="ARBA00023136"/>
    </source>
</evidence>
<dbReference type="GO" id="GO:0034632">
    <property type="term" value="F:retinol transmembrane transporter activity"/>
    <property type="evidence" value="ECO:0007669"/>
    <property type="project" value="InterPro"/>
</dbReference>
<keyword evidence="3" id="KW-1003">Cell membrane</keyword>
<keyword evidence="4 8" id="KW-0812">Transmembrane</keyword>
<dbReference type="Pfam" id="PF14752">
    <property type="entry name" value="RBP_receptor"/>
    <property type="match status" value="2"/>
</dbReference>
<feature type="transmembrane region" description="Helical" evidence="8">
    <location>
        <begin position="285"/>
        <end position="310"/>
    </location>
</feature>
<feature type="transmembrane region" description="Helical" evidence="8">
    <location>
        <begin position="167"/>
        <end position="189"/>
    </location>
</feature>
<evidence type="ECO:0000256" key="2">
    <source>
        <dbReference type="ARBA" id="ARBA00022448"/>
    </source>
</evidence>
<proteinExistence type="predicted"/>
<dbReference type="Proteomes" id="UP000593565">
    <property type="component" value="Unassembled WGS sequence"/>
</dbReference>
<feature type="transmembrane region" description="Helical" evidence="8">
    <location>
        <begin position="474"/>
        <end position="492"/>
    </location>
</feature>
<feature type="transmembrane region" description="Helical" evidence="8">
    <location>
        <begin position="131"/>
        <end position="155"/>
    </location>
</feature>
<sequence>MNISEKTSENFLEIMGHFFFSRETLDDIGGSTSESESHQYCHNFVELQVKLSLLPSVFIILLLSFNERRKKIFDCERNFRCLRGRFSFVIPLDFTGKMQNRWSYGFAFGSVTPFMIKLMSQTLLTADVPPYLKVLVALLAALMVSIACMPLFACLSTKHRLLGGVLGLLYSLCWFVAQLWKLFWCRIIIPEKDDDFDDYLLRAGWLFDVPQLLCLGFLVCRFGSIIVKGVQKRLRNHCEQEGLKENEYKYVQHLLRRPAEVPVEKSWLQRNVYEWDPYFKFPNRIIATVVLCFYALYTTVTFEMICSWWLTSRCWDSTEPDYITHSWYISIACATLTSVIHISQVLVYYRKHIKSLRAGDKTCLPRKFKLDPENGVMGLLKYPGHQIALTVWGYVISQLMMFAFGLAFVYLVIIPISQDQIKRWLEDISKSLANFFTLLAVMGLQRLLSHIFFLQDKTSPTDEVKPLALNNRKAFHNINYFFFFFNVILGMMKCLVRLIKSAAVCLMLVSRIERPIMPTGFEQQDSSYYTWLGMIMADHHHSNPVLLCFCHLLSKHTSESVQDGEYSRLNAEPLSKDRVHTRWLLMYTLVRNPKLILLRKKREGRNDKELAFAWAVSNTA</sequence>
<feature type="transmembrane region" description="Helical" evidence="8">
    <location>
        <begin position="209"/>
        <end position="227"/>
    </location>
</feature>
<accession>A0A7J5ZMI7</accession>
<comment type="subcellular location">
    <subcellularLocation>
        <location evidence="1">Cell membrane</location>
        <topology evidence="1">Multi-pass membrane protein</topology>
    </subcellularLocation>
</comment>
<comment type="caution">
    <text evidence="9">The sequence shown here is derived from an EMBL/GenBank/DDBJ whole genome shotgun (WGS) entry which is preliminary data.</text>
</comment>
<dbReference type="PANTHER" id="PTHR21444:SF17">
    <property type="entry name" value="STIMULATED BY RETINOIC ACID GENE 6 PROTEIN-LIKE"/>
    <property type="match status" value="1"/>
</dbReference>
<feature type="transmembrane region" description="Helical" evidence="8">
    <location>
        <begin position="433"/>
        <end position="453"/>
    </location>
</feature>
<evidence type="ECO:0000256" key="8">
    <source>
        <dbReference type="SAM" id="Phobius"/>
    </source>
</evidence>
<evidence type="ECO:0008006" key="11">
    <source>
        <dbReference type="Google" id="ProtNLM"/>
    </source>
</evidence>
<evidence type="ECO:0000256" key="3">
    <source>
        <dbReference type="ARBA" id="ARBA00022475"/>
    </source>
</evidence>
<dbReference type="EMBL" id="JAAGNN010000027">
    <property type="protein sequence ID" value="KAF4071710.1"/>
    <property type="molecule type" value="Genomic_DNA"/>
</dbReference>
<keyword evidence="10" id="KW-1185">Reference proteome</keyword>
<keyword evidence="6 8" id="KW-0472">Membrane</keyword>
<evidence type="ECO:0000256" key="5">
    <source>
        <dbReference type="ARBA" id="ARBA00022989"/>
    </source>
</evidence>
<keyword evidence="5 8" id="KW-1133">Transmembrane helix</keyword>
<feature type="transmembrane region" description="Helical" evidence="8">
    <location>
        <begin position="102"/>
        <end position="119"/>
    </location>
</feature>
<evidence type="ECO:0000256" key="4">
    <source>
        <dbReference type="ARBA" id="ARBA00022692"/>
    </source>
</evidence>
<dbReference type="InterPro" id="IPR026612">
    <property type="entry name" value="STRA6-like"/>
</dbReference>
<evidence type="ECO:0000313" key="9">
    <source>
        <dbReference type="EMBL" id="KAF4071710.1"/>
    </source>
</evidence>
<gene>
    <name evidence="9" type="ORF">AMELA_G00276500</name>
</gene>
<evidence type="ECO:0000256" key="1">
    <source>
        <dbReference type="ARBA" id="ARBA00004651"/>
    </source>
</evidence>
<protein>
    <recommendedName>
        <fullName evidence="11">Stimulated by retinoic acid gene 6 protein-like</fullName>
    </recommendedName>
</protein>
<dbReference type="PANTHER" id="PTHR21444">
    <property type="entry name" value="COILED-COIL DOMAIN-CONTAINING PROTEIN 180"/>
    <property type="match status" value="1"/>
</dbReference>
<dbReference type="GO" id="GO:0005886">
    <property type="term" value="C:plasma membrane"/>
    <property type="evidence" value="ECO:0007669"/>
    <property type="project" value="UniProtKB-SubCell"/>
</dbReference>
<dbReference type="GO" id="GO:0071939">
    <property type="term" value="P:vitamin A import into cell"/>
    <property type="evidence" value="ECO:0007669"/>
    <property type="project" value="TreeGrafter"/>
</dbReference>
<evidence type="ECO:0000256" key="7">
    <source>
        <dbReference type="ARBA" id="ARBA00023170"/>
    </source>
</evidence>
<name>A0A7J5ZMI7_AMEME</name>
<dbReference type="GO" id="GO:0038023">
    <property type="term" value="F:signaling receptor activity"/>
    <property type="evidence" value="ECO:0007669"/>
    <property type="project" value="InterPro"/>
</dbReference>
<dbReference type="AlphaFoldDB" id="A0A7J5ZMI7"/>